<feature type="domain" description="Glycoside hydrolase family 31 TIM barrel" evidence="3">
    <location>
        <begin position="308"/>
        <end position="627"/>
    </location>
</feature>
<dbReference type="SMR" id="A0AAD9L9H6"/>
<dbReference type="PANTHER" id="PTHR22762:SF165">
    <property type="entry name" value="PUTATIVE (AFU_ORTHOLOGUE AFUA_1G06560)-RELATED"/>
    <property type="match status" value="1"/>
</dbReference>
<name>A0AAD9L9H6_PAPLA</name>
<dbReference type="InterPro" id="IPR013780">
    <property type="entry name" value="Glyco_hydro_b"/>
</dbReference>
<gene>
    <name evidence="5" type="ORF">DB88DRAFT_34637</name>
</gene>
<dbReference type="PANTHER" id="PTHR22762">
    <property type="entry name" value="ALPHA-GLUCOSIDASE"/>
    <property type="match status" value="1"/>
</dbReference>
<evidence type="ECO:0000313" key="5">
    <source>
        <dbReference type="EMBL" id="KAK1927502.1"/>
    </source>
</evidence>
<organism evidence="5 6">
    <name type="scientific">Papiliotrema laurentii</name>
    <name type="common">Cryptococcus laurentii</name>
    <dbReference type="NCBI Taxonomy" id="5418"/>
    <lineage>
        <taxon>Eukaryota</taxon>
        <taxon>Fungi</taxon>
        <taxon>Dikarya</taxon>
        <taxon>Basidiomycota</taxon>
        <taxon>Agaricomycotina</taxon>
        <taxon>Tremellomycetes</taxon>
        <taxon>Tremellales</taxon>
        <taxon>Rhynchogastremaceae</taxon>
        <taxon>Papiliotrema</taxon>
    </lineage>
</organism>
<dbReference type="GO" id="GO:0004553">
    <property type="term" value="F:hydrolase activity, hydrolyzing O-glycosyl compounds"/>
    <property type="evidence" value="ECO:0007669"/>
    <property type="project" value="InterPro"/>
</dbReference>
<proteinExistence type="inferred from homology"/>
<dbReference type="InterPro" id="IPR017853">
    <property type="entry name" value="GH"/>
</dbReference>
<accession>A0AAD9L9H6</accession>
<dbReference type="Proteomes" id="UP001182556">
    <property type="component" value="Unassembled WGS sequence"/>
</dbReference>
<dbReference type="GO" id="GO:0030246">
    <property type="term" value="F:carbohydrate binding"/>
    <property type="evidence" value="ECO:0007669"/>
    <property type="project" value="InterPro"/>
</dbReference>
<dbReference type="SUPFAM" id="SSF51445">
    <property type="entry name" value="(Trans)glycosidases"/>
    <property type="match status" value="1"/>
</dbReference>
<dbReference type="CDD" id="cd14752">
    <property type="entry name" value="GH31_N"/>
    <property type="match status" value="1"/>
</dbReference>
<keyword evidence="2" id="KW-0378">Hydrolase</keyword>
<evidence type="ECO:0000313" key="6">
    <source>
        <dbReference type="Proteomes" id="UP001182556"/>
    </source>
</evidence>
<dbReference type="EMBL" id="JAODAN010000001">
    <property type="protein sequence ID" value="KAK1927502.1"/>
    <property type="molecule type" value="Genomic_DNA"/>
</dbReference>
<dbReference type="Gene3D" id="2.60.40.1760">
    <property type="entry name" value="glycosyl hydrolase (family 31)"/>
    <property type="match status" value="1"/>
</dbReference>
<dbReference type="Gene3D" id="3.20.20.80">
    <property type="entry name" value="Glycosidases"/>
    <property type="match status" value="1"/>
</dbReference>
<sequence>MPVVERDLQGWDISGSYKPGSSITSFSLVSSSEAVFPDFTYTLSFPLPSVYRVLLTGPYRPRPPHDNIILKYTPSSFKLVSLDEAKATAVFAFPESKSSGNKSREIHLTWKESITLTVWEKNGSEEPIRLLGDLPSRSYALTENGIIRHWWIERENLHLGLGEKGAPIDLTGRSFSMHGTDAAGYDAYEGDPLYKHTPFLISSPKPESQEKALPSTYAIYHPTNSVGSWDIGRAHDDPWGYFKTFIQDWGGLEEWVIVEDGVKEVVKTFADLVGKPRLVGRDWLGYLASGMGLGESDKPIAQELLSTWPDLCKKHDIPCSAMHLSSGYTVGDDGNRYVFTMNTKRYPDFKGMVALYHKAGIKVIPNIKPYMLEQHPHYKGLHEADALFHDPWTKKPVKTRIWSSGVGDNGKGSWVDLTSKAGREWWAKGVQSLVDLGCDGMWNDNNEFFLHDDAYLCKNEMPVDMASPAEGSATVGLMGRMLNTEMMGKTSDDVLRKNNPERRTFVLTRSGNVGTFKYASSTWTGDNATSWKNLRGSQAIQLNACLSLMQSTGSDIGGFGGPLPTPELFARWVQLGVTHSRFCIHSFKPNKNDASGAADTNTPWMYPEVLPIVRDAIKWRYEHLPFFNDLMWRSHHVAQPPNAPLFFGDFASDPVLYTEELINGFNAWLGPGQILTVPALHEGDLSQRVYFPKSSAKDESMYFDLHAPYNAHKAGSWATISTPLEHLGLFAREGSVIPVGKDIATVTQKSGPSRTTIDGVDVVLEDQGGVVGLDDWRGVKLFPPESGSYAGEWTEDDGISAEPAVSIVEVKYTASQDEVKVEAKWKKHEFKTLWGDKLHVILPVRDSRRVKGAEEVSYKGRSAWVITVQ</sequence>
<evidence type="ECO:0000256" key="1">
    <source>
        <dbReference type="ARBA" id="ARBA00007806"/>
    </source>
</evidence>
<dbReference type="GO" id="GO:0005975">
    <property type="term" value="P:carbohydrate metabolic process"/>
    <property type="evidence" value="ECO:0007669"/>
    <property type="project" value="InterPro"/>
</dbReference>
<evidence type="ECO:0000259" key="4">
    <source>
        <dbReference type="Pfam" id="PF13802"/>
    </source>
</evidence>
<dbReference type="InterPro" id="IPR011013">
    <property type="entry name" value="Gal_mutarotase_sf_dom"/>
</dbReference>
<protein>
    <submittedName>
        <fullName evidence="5">Glicosidase</fullName>
    </submittedName>
</protein>
<dbReference type="Pfam" id="PF13802">
    <property type="entry name" value="Gal_mutarotas_2"/>
    <property type="match status" value="1"/>
</dbReference>
<evidence type="ECO:0000256" key="2">
    <source>
        <dbReference type="RuleBase" id="RU361185"/>
    </source>
</evidence>
<dbReference type="Gene3D" id="2.60.40.1180">
    <property type="entry name" value="Golgi alpha-mannosidase II"/>
    <property type="match status" value="1"/>
</dbReference>
<comment type="similarity">
    <text evidence="1 2">Belongs to the glycosyl hydrolase 31 family.</text>
</comment>
<comment type="caution">
    <text evidence="5">The sequence shown here is derived from an EMBL/GenBank/DDBJ whole genome shotgun (WGS) entry which is preliminary data.</text>
</comment>
<feature type="domain" description="Glycoside hydrolase family 31 N-terminal" evidence="4">
    <location>
        <begin position="159"/>
        <end position="203"/>
    </location>
</feature>
<dbReference type="SUPFAM" id="SSF74650">
    <property type="entry name" value="Galactose mutarotase-like"/>
    <property type="match status" value="1"/>
</dbReference>
<dbReference type="InterPro" id="IPR000322">
    <property type="entry name" value="Glyco_hydro_31_TIM"/>
</dbReference>
<dbReference type="AlphaFoldDB" id="A0AAD9L9H6"/>
<keyword evidence="6" id="KW-1185">Reference proteome</keyword>
<dbReference type="Pfam" id="PF01055">
    <property type="entry name" value="Glyco_hydro_31_2nd"/>
    <property type="match status" value="1"/>
</dbReference>
<evidence type="ECO:0000259" key="3">
    <source>
        <dbReference type="Pfam" id="PF01055"/>
    </source>
</evidence>
<keyword evidence="2" id="KW-0326">Glycosidase</keyword>
<dbReference type="InterPro" id="IPR025887">
    <property type="entry name" value="Glyco_hydro_31_N_dom"/>
</dbReference>
<reference evidence="5" key="1">
    <citation type="submission" date="2023-02" db="EMBL/GenBank/DDBJ databases">
        <title>Identification and recombinant expression of a fungal hydrolase from Papiliotrema laurentii that hydrolyzes apple cutin and clears colloidal polyester polyurethane.</title>
        <authorList>
            <consortium name="DOE Joint Genome Institute"/>
            <person name="Roman V.A."/>
            <person name="Bojanowski C."/>
            <person name="Crable B.R."/>
            <person name="Wagner D.N."/>
            <person name="Hung C.S."/>
            <person name="Nadeau L.J."/>
            <person name="Schratz L."/>
            <person name="Haridas S."/>
            <person name="Pangilinan J."/>
            <person name="Lipzen A."/>
            <person name="Na H."/>
            <person name="Yan M."/>
            <person name="Ng V."/>
            <person name="Grigoriev I.V."/>
            <person name="Spatafora J.W."/>
            <person name="Barlow D."/>
            <person name="Biffinger J."/>
            <person name="Kelley-Loughnane N."/>
            <person name="Varaljay V.A."/>
            <person name="Crookes-Goodson W.J."/>
        </authorList>
    </citation>
    <scope>NUCLEOTIDE SEQUENCE</scope>
    <source>
        <strain evidence="5">5307AH</strain>
    </source>
</reference>